<protein>
    <submittedName>
        <fullName evidence="1">Uncharacterized protein</fullName>
    </submittedName>
</protein>
<evidence type="ECO:0000313" key="1">
    <source>
        <dbReference type="EMBL" id="KAL0820199.1"/>
    </source>
</evidence>
<evidence type="ECO:0000313" key="2">
    <source>
        <dbReference type="Proteomes" id="UP001549921"/>
    </source>
</evidence>
<sequence>MYRDELHAELVSYRKELDKPSMLRTEFLEAMNSLFTLKEKLQFNDYLFDLRDYGNEDLIGIDEETKQLLNMIVERVFKLSENDRKELERKLRKAITDYKTRHSFS</sequence>
<reference evidence="1 2" key="1">
    <citation type="submission" date="2024-06" db="EMBL/GenBank/DDBJ databases">
        <title>A chromosome-level genome assembly of beet webworm, Loxostege sticticalis.</title>
        <authorList>
            <person name="Zhang Y."/>
        </authorList>
    </citation>
    <scope>NUCLEOTIDE SEQUENCE [LARGE SCALE GENOMIC DNA]</scope>
    <source>
        <strain evidence="1">AQ028</strain>
        <tissue evidence="1">Male pupae</tissue>
    </source>
</reference>
<gene>
    <name evidence="1" type="ORF">ABMA28_006123</name>
</gene>
<comment type="caution">
    <text evidence="1">The sequence shown here is derived from an EMBL/GenBank/DDBJ whole genome shotgun (WGS) entry which is preliminary data.</text>
</comment>
<proteinExistence type="predicted"/>
<dbReference type="Proteomes" id="UP001549921">
    <property type="component" value="Unassembled WGS sequence"/>
</dbReference>
<organism evidence="1 2">
    <name type="scientific">Loxostege sticticalis</name>
    <name type="common">Beet webworm moth</name>
    <dbReference type="NCBI Taxonomy" id="481309"/>
    <lineage>
        <taxon>Eukaryota</taxon>
        <taxon>Metazoa</taxon>
        <taxon>Ecdysozoa</taxon>
        <taxon>Arthropoda</taxon>
        <taxon>Hexapoda</taxon>
        <taxon>Insecta</taxon>
        <taxon>Pterygota</taxon>
        <taxon>Neoptera</taxon>
        <taxon>Endopterygota</taxon>
        <taxon>Lepidoptera</taxon>
        <taxon>Glossata</taxon>
        <taxon>Ditrysia</taxon>
        <taxon>Pyraloidea</taxon>
        <taxon>Crambidae</taxon>
        <taxon>Pyraustinae</taxon>
        <taxon>Loxostege</taxon>
    </lineage>
</organism>
<dbReference type="AlphaFoldDB" id="A0ABD0SMG6"/>
<dbReference type="EMBL" id="JBEDNZ010000019">
    <property type="protein sequence ID" value="KAL0820199.1"/>
    <property type="molecule type" value="Genomic_DNA"/>
</dbReference>
<accession>A0ABD0SMG6</accession>
<name>A0ABD0SMG6_LOXSC</name>